<dbReference type="Proteomes" id="UP000183926">
    <property type="component" value="Unassembled WGS sequence"/>
</dbReference>
<proteinExistence type="predicted"/>
<name>A0A1I7FBZ1_9PROT</name>
<sequence>MSDLNSPLDFYKSTKTTKSGGLHRIMKQMAFLHYLGLPFKEIHKYAVEQGYKGTYSSFTSWLRRNVDFDAEIHKHENEFRELDPRPPLSGTENLKKLGDCPKTSGKTATSENEMFAPRTQREKTKPSTRRHKAEPSVTEPSTETEQQPSPRDVLKKWKTPSYEDQLDKHGIGKHDDEDSSR</sequence>
<dbReference type="AlphaFoldDB" id="A0A1I7FBZ1"/>
<feature type="compositionally biased region" description="Low complexity" evidence="1">
    <location>
        <begin position="135"/>
        <end position="150"/>
    </location>
</feature>
<accession>A0A1I7FBZ1</accession>
<evidence type="ECO:0000256" key="1">
    <source>
        <dbReference type="SAM" id="MobiDB-lite"/>
    </source>
</evidence>
<evidence type="ECO:0000313" key="2">
    <source>
        <dbReference type="EMBL" id="SFU33687.1"/>
    </source>
</evidence>
<feature type="compositionally biased region" description="Basic and acidic residues" evidence="1">
    <location>
        <begin position="165"/>
        <end position="181"/>
    </location>
</feature>
<protein>
    <submittedName>
        <fullName evidence="2">Uncharacterized protein</fullName>
    </submittedName>
</protein>
<evidence type="ECO:0000313" key="3">
    <source>
        <dbReference type="Proteomes" id="UP000183926"/>
    </source>
</evidence>
<organism evidence="2 3">
    <name type="scientific">Nitrosomonas eutropha</name>
    <dbReference type="NCBI Taxonomy" id="916"/>
    <lineage>
        <taxon>Bacteria</taxon>
        <taxon>Pseudomonadati</taxon>
        <taxon>Pseudomonadota</taxon>
        <taxon>Betaproteobacteria</taxon>
        <taxon>Nitrosomonadales</taxon>
        <taxon>Nitrosomonadaceae</taxon>
        <taxon>Nitrosomonas</taxon>
    </lineage>
</organism>
<gene>
    <name evidence="2" type="ORF">SAMN05216339_101405</name>
</gene>
<feature type="region of interest" description="Disordered" evidence="1">
    <location>
        <begin position="78"/>
        <end position="181"/>
    </location>
</feature>
<reference evidence="2 3" key="1">
    <citation type="submission" date="2016-10" db="EMBL/GenBank/DDBJ databases">
        <authorList>
            <person name="de Groot N.N."/>
        </authorList>
    </citation>
    <scope>NUCLEOTIDE SEQUENCE [LARGE SCALE GENOMIC DNA]</scope>
    <source>
        <strain evidence="2 3">Nm24</strain>
    </source>
</reference>
<dbReference type="RefSeq" id="WP_143100913.1">
    <property type="nucleotide sequence ID" value="NZ_FPBL01000001.1"/>
</dbReference>
<dbReference type="EMBL" id="FPBL01000001">
    <property type="protein sequence ID" value="SFU33687.1"/>
    <property type="molecule type" value="Genomic_DNA"/>
</dbReference>
<dbReference type="OrthoDB" id="9891280at2"/>